<accession>A0A4S4K7D8</accession>
<dbReference type="Proteomes" id="UP000309038">
    <property type="component" value="Unassembled WGS sequence"/>
</dbReference>
<comment type="caution">
    <text evidence="1">The sequence shown here is derived from an EMBL/GenBank/DDBJ whole genome shotgun (WGS) entry which is preliminary data.</text>
</comment>
<organism evidence="1 2">
    <name type="scientific">Hermanssonia centrifuga</name>
    <dbReference type="NCBI Taxonomy" id="98765"/>
    <lineage>
        <taxon>Eukaryota</taxon>
        <taxon>Fungi</taxon>
        <taxon>Dikarya</taxon>
        <taxon>Basidiomycota</taxon>
        <taxon>Agaricomycotina</taxon>
        <taxon>Agaricomycetes</taxon>
        <taxon>Polyporales</taxon>
        <taxon>Meruliaceae</taxon>
        <taxon>Hermanssonia</taxon>
    </lineage>
</organism>
<evidence type="ECO:0000313" key="1">
    <source>
        <dbReference type="EMBL" id="THG93761.1"/>
    </source>
</evidence>
<sequence>MHRLLSEPKLMEKIVEELRTPLKGPTFREDYHAFYALIHTCKALSDVSLNALWRKMDSLLPLMELIPTVAWLGDQKRDSVLPNLKESQSMEADWSRFHLYAARIQVLSIKSIPTIAALRGYELVVPTLHSLPGVSISDILQEHIPSSSNLLPNLRTLNWHIQDPTKTPYLPLLFSTGLVACHVTAGDDIDEILNILADKCADSDRTIT</sequence>
<name>A0A4S4K7D8_9APHY</name>
<reference evidence="1 2" key="1">
    <citation type="submission" date="2019-02" db="EMBL/GenBank/DDBJ databases">
        <title>Genome sequencing of the rare red list fungi Phlebia centrifuga.</title>
        <authorList>
            <person name="Buettner E."/>
            <person name="Kellner H."/>
        </authorList>
    </citation>
    <scope>NUCLEOTIDE SEQUENCE [LARGE SCALE GENOMIC DNA]</scope>
    <source>
        <strain evidence="1 2">DSM 108282</strain>
    </source>
</reference>
<dbReference type="AlphaFoldDB" id="A0A4S4K7D8"/>
<evidence type="ECO:0000313" key="2">
    <source>
        <dbReference type="Proteomes" id="UP000309038"/>
    </source>
</evidence>
<keyword evidence="2" id="KW-1185">Reference proteome</keyword>
<proteinExistence type="predicted"/>
<dbReference type="EMBL" id="SGPJ01000576">
    <property type="protein sequence ID" value="THG93761.1"/>
    <property type="molecule type" value="Genomic_DNA"/>
</dbReference>
<gene>
    <name evidence="1" type="ORF">EW026_g7566</name>
</gene>
<protein>
    <submittedName>
        <fullName evidence="1">Uncharacterized protein</fullName>
    </submittedName>
</protein>